<protein>
    <submittedName>
        <fullName evidence="2">Uncharacterized protein</fullName>
    </submittedName>
</protein>
<reference evidence="2" key="1">
    <citation type="journal article" date="2002" name="Nature">
        <title>The genome sequence and structure of rice chromosome 1.</title>
        <authorList>
            <person name="Sasaki T."/>
            <person name="Matsumoto T."/>
            <person name="Yamamoto K."/>
            <person name="Sakata K."/>
            <person name="Baba T."/>
            <person name="Katayose Y."/>
            <person name="Wu J."/>
            <person name="Niimura Y."/>
            <person name="Cheng Z."/>
            <person name="Nagamura Y."/>
            <person name="Antonio B.A."/>
            <person name="Kanamori H."/>
            <person name="Hosokawa S."/>
            <person name="Masukawa M."/>
            <person name="Arikawa K."/>
            <person name="Chiden Y."/>
            <person name="Hayashi M."/>
            <person name="Okamoto M."/>
            <person name="Ando T."/>
            <person name="Aoki H."/>
            <person name="Arita K."/>
            <person name="Hamada M."/>
            <person name="Harada C."/>
            <person name="Hijishita S."/>
            <person name="Honda M."/>
            <person name="Ichikawa Y."/>
            <person name="Idonuma A."/>
            <person name="Iijima M."/>
            <person name="Ikeda M."/>
            <person name="Ikeno M."/>
            <person name="Itoh S."/>
            <person name="Itoh T."/>
            <person name="Itoh Y."/>
            <person name="Itoh Y."/>
            <person name="Iwabuchi A."/>
            <person name="Kamiya K."/>
            <person name="Karasawa W."/>
            <person name="Katagiri S."/>
            <person name="Kikuta A."/>
            <person name="Kobayashi N."/>
            <person name="Kono I."/>
            <person name="Machita K."/>
            <person name="Maehara T."/>
            <person name="Mizuno H."/>
            <person name="Mizubayashi T."/>
            <person name="Mukai Y."/>
            <person name="Nagasaki H."/>
            <person name="Nakashima M."/>
            <person name="Nakama Y."/>
            <person name="Nakamichi Y."/>
            <person name="Nakamura M."/>
            <person name="Namiki N."/>
            <person name="Negishi M."/>
            <person name="Ohta I."/>
            <person name="Ono N."/>
            <person name="Saji S."/>
            <person name="Sakai K."/>
            <person name="Shibata M."/>
            <person name="Shimokawa T."/>
            <person name="Shomura A."/>
            <person name="Song J."/>
            <person name="Takazaki Y."/>
            <person name="Terasawa K."/>
            <person name="Tsuji K."/>
            <person name="Waki K."/>
            <person name="Yamagata H."/>
            <person name="Yamane H."/>
            <person name="Yoshiki S."/>
            <person name="Yoshihara R."/>
            <person name="Yukawa K."/>
            <person name="Zhong H."/>
            <person name="Iwama H."/>
            <person name="Endo T."/>
            <person name="Ito H."/>
            <person name="Hahn J.H."/>
            <person name="Kim H.I."/>
            <person name="Eun M.Y."/>
            <person name="Yano M."/>
            <person name="Jiang J."/>
            <person name="Gojobori T."/>
        </authorList>
    </citation>
    <scope>NUCLEOTIDE SEQUENCE [LARGE SCALE GENOMIC DNA]</scope>
</reference>
<gene>
    <name evidence="2" type="primary">B1151A10.20</name>
</gene>
<evidence type="ECO:0000313" key="2">
    <source>
        <dbReference type="EMBL" id="BAD45186.1"/>
    </source>
</evidence>
<dbReference type="AlphaFoldDB" id="Q656S4"/>
<sequence>MGNGFIFCIAWFIAEHQTEKYRGGIEAHGDMMWSCALWVQWYTSDQSKTIRIAVPAVIAPGLEWYIPGLEIDLYSRVTSKEQEQEHHCHACPTRMDAMLVYSPERRRSTRMQDVHHDFFPLQAQLALDSPATPTHWGCRCCRARTTCTAGFIGLNNIDHGGRQVWADTRYGVADAEHERVHAETFALAPQPHQQHRPADHAARSSIGGSRTVQVQQQQQPASNFQDNILLLSGDLIANAGREETIVYEADPDALAVDLVDDRSVGG</sequence>
<organism evidence="2">
    <name type="scientific">Oryza sativa subsp. japonica</name>
    <name type="common">Rice</name>
    <dbReference type="NCBI Taxonomy" id="39947"/>
    <lineage>
        <taxon>Eukaryota</taxon>
        <taxon>Viridiplantae</taxon>
        <taxon>Streptophyta</taxon>
        <taxon>Embryophyta</taxon>
        <taxon>Tracheophyta</taxon>
        <taxon>Spermatophyta</taxon>
        <taxon>Magnoliopsida</taxon>
        <taxon>Liliopsida</taxon>
        <taxon>Poales</taxon>
        <taxon>Poaceae</taxon>
        <taxon>BOP clade</taxon>
        <taxon>Oryzoideae</taxon>
        <taxon>Oryzeae</taxon>
        <taxon>Oryzinae</taxon>
        <taxon>Oryza</taxon>
        <taxon>Oryza sativa</taxon>
    </lineage>
</organism>
<feature type="region of interest" description="Disordered" evidence="1">
    <location>
        <begin position="190"/>
        <end position="219"/>
    </location>
</feature>
<dbReference type="EMBL" id="AP003413">
    <property type="protein sequence ID" value="BAD45186.1"/>
    <property type="molecule type" value="Genomic_DNA"/>
</dbReference>
<evidence type="ECO:0000256" key="1">
    <source>
        <dbReference type="SAM" id="MobiDB-lite"/>
    </source>
</evidence>
<dbReference type="Proteomes" id="UP000817658">
    <property type="component" value="Chromosome 1"/>
</dbReference>
<accession>Q656S4</accession>
<proteinExistence type="predicted"/>
<name>Q656S4_ORYSJ</name>